<accession>A0AA48GNK7</accession>
<proteinExistence type="predicted"/>
<reference evidence="2" key="1">
    <citation type="journal article" date="2023" name="Int. J. Syst. Evol. Microbiol.">
        <title>Mesoterricola silvestris gen. nov., sp. nov., Mesoterricola sediminis sp. nov., Geothrix oryzae sp. nov., Geothrix edaphica sp. nov., Geothrix rubra sp. nov., and Geothrix limicola sp. nov., six novel members of Acidobacteriota isolated from soils.</title>
        <authorList>
            <person name="Itoh H."/>
            <person name="Sugisawa Y."/>
            <person name="Mise K."/>
            <person name="Xu Z."/>
            <person name="Kuniyasu M."/>
            <person name="Ushijima N."/>
            <person name="Kawano K."/>
            <person name="Kobayashi E."/>
            <person name="Shiratori Y."/>
            <person name="Masuda Y."/>
            <person name="Senoo K."/>
        </authorList>
    </citation>
    <scope>NUCLEOTIDE SEQUENCE [LARGE SCALE GENOMIC DNA]</scope>
    <source>
        <strain evidence="2">W79</strain>
    </source>
</reference>
<dbReference type="Proteomes" id="UP001238179">
    <property type="component" value="Chromosome"/>
</dbReference>
<dbReference type="AlphaFoldDB" id="A0AA48GNK7"/>
<dbReference type="KEGG" id="msil:METEAL_38710"/>
<protein>
    <submittedName>
        <fullName evidence="1">Uncharacterized protein</fullName>
    </submittedName>
</protein>
<dbReference type="EMBL" id="AP027080">
    <property type="protein sequence ID" value="BDU74697.1"/>
    <property type="molecule type" value="Genomic_DNA"/>
</dbReference>
<evidence type="ECO:0000313" key="1">
    <source>
        <dbReference type="EMBL" id="BDU74697.1"/>
    </source>
</evidence>
<gene>
    <name evidence="1" type="ORF">METEAL_38710</name>
</gene>
<name>A0AA48GNK7_9BACT</name>
<keyword evidence="2" id="KW-1185">Reference proteome</keyword>
<evidence type="ECO:0000313" key="2">
    <source>
        <dbReference type="Proteomes" id="UP001238179"/>
    </source>
</evidence>
<organism evidence="1 2">
    <name type="scientific">Mesoterricola silvestris</name>
    <dbReference type="NCBI Taxonomy" id="2927979"/>
    <lineage>
        <taxon>Bacteria</taxon>
        <taxon>Pseudomonadati</taxon>
        <taxon>Acidobacteriota</taxon>
        <taxon>Holophagae</taxon>
        <taxon>Holophagales</taxon>
        <taxon>Holophagaceae</taxon>
        <taxon>Mesoterricola</taxon>
    </lineage>
</organism>
<sequence>MNALLGVVLVLSLLIIIYLGPEYLQTLRKGARSYKKVASQRRLLGRDAQA</sequence>